<feature type="domain" description="RCK N-terminal" evidence="7">
    <location>
        <begin position="228"/>
        <end position="346"/>
    </location>
</feature>
<evidence type="ECO:0000313" key="10">
    <source>
        <dbReference type="Proteomes" id="UP000315995"/>
    </source>
</evidence>
<dbReference type="OrthoDB" id="9775180at2"/>
<feature type="domain" description="RCK N-terminal" evidence="7">
    <location>
        <begin position="1"/>
        <end position="121"/>
    </location>
</feature>
<dbReference type="Pfam" id="PF02080">
    <property type="entry name" value="TrkA_C"/>
    <property type="match status" value="2"/>
</dbReference>
<dbReference type="NCBIfam" id="NF007041">
    <property type="entry name" value="PRK09496.3-4"/>
    <property type="match status" value="1"/>
</dbReference>
<dbReference type="NCBIfam" id="NF007031">
    <property type="entry name" value="PRK09496.1-2"/>
    <property type="match status" value="1"/>
</dbReference>
<protein>
    <recommendedName>
        <fullName evidence="1">Trk system potassium uptake protein TrkA</fullName>
    </recommendedName>
</protein>
<dbReference type="AlphaFoldDB" id="A0A4Y6PNS1"/>
<dbReference type="Proteomes" id="UP000315995">
    <property type="component" value="Chromosome"/>
</dbReference>
<accession>A0A4Y6PNS1</accession>
<gene>
    <name evidence="9" type="primary">trkA</name>
    <name evidence="9" type="ORF">FIV42_03515</name>
</gene>
<dbReference type="SUPFAM" id="SSF116726">
    <property type="entry name" value="TrkA C-terminal domain-like"/>
    <property type="match status" value="2"/>
</dbReference>
<dbReference type="InterPro" id="IPR003148">
    <property type="entry name" value="RCK_N"/>
</dbReference>
<evidence type="ECO:0000256" key="3">
    <source>
        <dbReference type="ARBA" id="ARBA00022538"/>
    </source>
</evidence>
<dbReference type="Gene3D" id="3.40.50.720">
    <property type="entry name" value="NAD(P)-binding Rossmann-like Domain"/>
    <property type="match status" value="2"/>
</dbReference>
<dbReference type="InterPro" id="IPR050721">
    <property type="entry name" value="Trk_Ktr_HKT_K-transport"/>
</dbReference>
<keyword evidence="2" id="KW-0813">Transport</keyword>
<dbReference type="EMBL" id="CP041186">
    <property type="protein sequence ID" value="QDG49839.1"/>
    <property type="molecule type" value="Genomic_DNA"/>
</dbReference>
<accession>A0A5B8XZL7</accession>
<evidence type="ECO:0000256" key="1">
    <source>
        <dbReference type="ARBA" id="ARBA00017378"/>
    </source>
</evidence>
<evidence type="ECO:0000256" key="2">
    <source>
        <dbReference type="ARBA" id="ARBA00022448"/>
    </source>
</evidence>
<dbReference type="GO" id="GO:0015079">
    <property type="term" value="F:potassium ion transmembrane transporter activity"/>
    <property type="evidence" value="ECO:0007669"/>
    <property type="project" value="InterPro"/>
</dbReference>
<dbReference type="InterPro" id="IPR036291">
    <property type="entry name" value="NAD(P)-bd_dom_sf"/>
</dbReference>
<keyword evidence="4" id="KW-0630">Potassium</keyword>
<keyword evidence="3" id="KW-0633">Potassium transport</keyword>
<dbReference type="NCBIfam" id="NF007039">
    <property type="entry name" value="PRK09496.3-2"/>
    <property type="match status" value="1"/>
</dbReference>
<feature type="domain" description="RCK C-terminal" evidence="8">
    <location>
        <begin position="365"/>
        <end position="446"/>
    </location>
</feature>
<dbReference type="InterPro" id="IPR036721">
    <property type="entry name" value="RCK_C_sf"/>
</dbReference>
<dbReference type="Pfam" id="PF02254">
    <property type="entry name" value="TrkA_N"/>
    <property type="match status" value="2"/>
</dbReference>
<evidence type="ECO:0000259" key="7">
    <source>
        <dbReference type="PROSITE" id="PS51201"/>
    </source>
</evidence>
<dbReference type="PROSITE" id="PS51201">
    <property type="entry name" value="RCK_N"/>
    <property type="match status" value="2"/>
</dbReference>
<organism evidence="9 10">
    <name type="scientific">Persicimonas caeni</name>
    <dbReference type="NCBI Taxonomy" id="2292766"/>
    <lineage>
        <taxon>Bacteria</taxon>
        <taxon>Deltaproteobacteria</taxon>
        <taxon>Bradymonadales</taxon>
        <taxon>Bradymonadaceae</taxon>
        <taxon>Persicimonas</taxon>
    </lineage>
</organism>
<proteinExistence type="predicted"/>
<dbReference type="NCBIfam" id="NF007032">
    <property type="entry name" value="PRK09496.1-4"/>
    <property type="match status" value="1"/>
</dbReference>
<sequence>MNIVIVGMGEVGRHISGVLVGENHNVVIVDLNEQALSAAEETIDAMVLKGHGANLDTLREANAGTADLFVAVSDNSEANMLAAIRAKKLGATKTIARVSDPAYFESHRGIVAGMMGIDLVINPQALIALEMHKIVRSINAVAVEDFADNRIEMIQLPVEDVTLAINRPLRDVKLPSNTLIAALIRNHELLVPGGDDAILPGDEILAVGRIDQIPQVEKLFKRERRKFTKRVVIVGGSLVGKNLAAALAEDGIEVLLIDKDRDRCVELSHQLQDVVILHGDGTDVHLLEEERMDHIDAFVAVSGEDEVNLMASLLAKDLGADRVVAMVHKPDYGPIIERLGIDSFLSPRLEVAKQVLKYVRAGEVVGITPILEGQGEFLEFIAPTDARIVGKPLKDVDFPKGANICAVVSQRGALVPSGEYVIEPGDRVVVFTIPKNRRAVEKAFQKPRFGIL</sequence>
<dbReference type="SUPFAM" id="SSF51735">
    <property type="entry name" value="NAD(P)-binding Rossmann-fold domains"/>
    <property type="match status" value="2"/>
</dbReference>
<dbReference type="InterPro" id="IPR006037">
    <property type="entry name" value="RCK_C"/>
</dbReference>
<keyword evidence="5" id="KW-0520">NAD</keyword>
<evidence type="ECO:0000256" key="6">
    <source>
        <dbReference type="ARBA" id="ARBA00023065"/>
    </source>
</evidence>
<name>A0A4Y6PNS1_PERCE</name>
<keyword evidence="10" id="KW-1185">Reference proteome</keyword>
<dbReference type="InterPro" id="IPR006036">
    <property type="entry name" value="K_uptake_TrkA"/>
</dbReference>
<reference evidence="9 10" key="1">
    <citation type="submission" date="2019-06" db="EMBL/GenBank/DDBJ databases">
        <title>Persicimonas caeni gen. nov., sp. nov., a predatory bacterium isolated from solar saltern.</title>
        <authorList>
            <person name="Wang S."/>
        </authorList>
    </citation>
    <scope>NUCLEOTIDE SEQUENCE [LARGE SCALE GENOMIC DNA]</scope>
    <source>
        <strain evidence="9 10">YN101</strain>
    </source>
</reference>
<dbReference type="GO" id="GO:0005886">
    <property type="term" value="C:plasma membrane"/>
    <property type="evidence" value="ECO:0007669"/>
    <property type="project" value="InterPro"/>
</dbReference>
<dbReference type="Gene3D" id="3.30.70.1450">
    <property type="entry name" value="Regulator of K+ conductance, C-terminal domain"/>
    <property type="match status" value="2"/>
</dbReference>
<feature type="domain" description="RCK C-terminal" evidence="8">
    <location>
        <begin position="141"/>
        <end position="222"/>
    </location>
</feature>
<dbReference type="PRINTS" id="PR00335">
    <property type="entry name" value="KUPTAKETRKA"/>
</dbReference>
<evidence type="ECO:0000256" key="5">
    <source>
        <dbReference type="ARBA" id="ARBA00023027"/>
    </source>
</evidence>
<evidence type="ECO:0000259" key="8">
    <source>
        <dbReference type="PROSITE" id="PS51202"/>
    </source>
</evidence>
<evidence type="ECO:0000313" key="9">
    <source>
        <dbReference type="EMBL" id="QDG49839.1"/>
    </source>
</evidence>
<keyword evidence="6" id="KW-0406">Ion transport</keyword>
<dbReference type="RefSeq" id="WP_141196336.1">
    <property type="nucleotide sequence ID" value="NZ_CP041186.1"/>
</dbReference>
<evidence type="ECO:0000256" key="4">
    <source>
        <dbReference type="ARBA" id="ARBA00022958"/>
    </source>
</evidence>
<dbReference type="PANTHER" id="PTHR43833:SF5">
    <property type="entry name" value="TRK SYSTEM POTASSIUM UPTAKE PROTEIN TRKA"/>
    <property type="match status" value="1"/>
</dbReference>
<dbReference type="PROSITE" id="PS51202">
    <property type="entry name" value="RCK_C"/>
    <property type="match status" value="2"/>
</dbReference>
<dbReference type="PANTHER" id="PTHR43833">
    <property type="entry name" value="POTASSIUM CHANNEL PROTEIN 2-RELATED-RELATED"/>
    <property type="match status" value="1"/>
</dbReference>